<dbReference type="Gene3D" id="1.10.8.60">
    <property type="match status" value="2"/>
</dbReference>
<dbReference type="InterPro" id="IPR027417">
    <property type="entry name" value="P-loop_NTPase"/>
</dbReference>
<dbReference type="InterPro" id="IPR003593">
    <property type="entry name" value="AAA+_ATPase"/>
</dbReference>
<dbReference type="SMART" id="SM00382">
    <property type="entry name" value="AAA"/>
    <property type="match status" value="2"/>
</dbReference>
<dbReference type="FunFam" id="3.40.50.300:FF:000018">
    <property type="entry name" value="Cell division control 48"/>
    <property type="match status" value="1"/>
</dbReference>
<evidence type="ECO:0000259" key="6">
    <source>
        <dbReference type="SMART" id="SM00382"/>
    </source>
</evidence>
<dbReference type="Pfam" id="PF17862">
    <property type="entry name" value="AAA_lid_3"/>
    <property type="match status" value="1"/>
</dbReference>
<sequence length="540" mass="60791">MNVRKSAADLLRDKYMSTQLKKTTSEKIHPDLNELYGVEYLKPEIYSKLYSPLFNIQKYKDLGTLPPKSILIRGINGVGKTYIVNCFCQHFQIDLITGYIETQKDIKELFSKSRASEKSIILIENVDTILKEDALMYQLNTCISGLNWCALVVIAHTDSLENVKYDGEIFVKIPTAFGRKELLDGIIKNMKTKDIDTFEISQKIPGFVPRDIVKLISMVSTRVVNRAAYQSDLDLLKQIRLSTHAQFSTSAPQHLTHTSDGHLCVTMDDFTSCIDECKNITQSITFDDIGALEKVKEELTMSILLPSRYPEKFISFGISRPSGVLLYGPPGCGKTLIAKAVSNMSHCNFLSIKGPELITKYVGDSEKHLRDLFQKAKNLSPCVLFFDEIDSLCGKRGKNEFGNRIVNQILTLLDGMEDRGEVYLIGATNRIDALDSALMRPGRFDKIIEVSLPDKEEALEIFKKCISKVPYEDFDFENLDLSGFSGADIAGVVKEAAIMCLKENFDSENLKVTEKYFLCAIEKTNIMKSTSKKSRNKARS</sequence>
<dbReference type="InterPro" id="IPR003960">
    <property type="entry name" value="ATPase_AAA_CS"/>
</dbReference>
<dbReference type="SUPFAM" id="SSF52540">
    <property type="entry name" value="P-loop containing nucleoside triphosphate hydrolases"/>
    <property type="match status" value="2"/>
</dbReference>
<dbReference type="STRING" id="993615.L2GNT5"/>
<keyword evidence="4 5" id="KW-0067">ATP-binding</keyword>
<evidence type="ECO:0000313" key="8">
    <source>
        <dbReference type="Proteomes" id="UP000011082"/>
    </source>
</evidence>
<name>L2GNT5_VITCO</name>
<evidence type="ECO:0000256" key="2">
    <source>
        <dbReference type="ARBA" id="ARBA00022737"/>
    </source>
</evidence>
<evidence type="ECO:0000313" key="7">
    <source>
        <dbReference type="EMBL" id="ELA42145.1"/>
    </source>
</evidence>
<dbReference type="Pfam" id="PF00004">
    <property type="entry name" value="AAA"/>
    <property type="match status" value="2"/>
</dbReference>
<comment type="similarity">
    <text evidence="1 5">Belongs to the AAA ATPase family.</text>
</comment>
<keyword evidence="3 5" id="KW-0547">Nucleotide-binding</keyword>
<dbReference type="PROSITE" id="PS00674">
    <property type="entry name" value="AAA"/>
    <property type="match status" value="1"/>
</dbReference>
<dbReference type="PANTHER" id="PTHR23077:SF171">
    <property type="entry name" value="NUCLEAR VALOSIN-CONTAINING PROTEIN-LIKE"/>
    <property type="match status" value="1"/>
</dbReference>
<dbReference type="Gene3D" id="3.40.50.300">
    <property type="entry name" value="P-loop containing nucleotide triphosphate hydrolases"/>
    <property type="match status" value="2"/>
</dbReference>
<keyword evidence="2" id="KW-0677">Repeat</keyword>
<dbReference type="AlphaFoldDB" id="L2GNT5"/>
<organism evidence="7 8">
    <name type="scientific">Vittaforma corneae (strain ATCC 50505)</name>
    <name type="common">Microsporidian parasite</name>
    <name type="synonym">Nosema corneum</name>
    <dbReference type="NCBI Taxonomy" id="993615"/>
    <lineage>
        <taxon>Eukaryota</taxon>
        <taxon>Fungi</taxon>
        <taxon>Fungi incertae sedis</taxon>
        <taxon>Microsporidia</taxon>
        <taxon>Nosematidae</taxon>
        <taxon>Vittaforma</taxon>
    </lineage>
</organism>
<dbReference type="InterPro" id="IPR050168">
    <property type="entry name" value="AAA_ATPase_domain"/>
</dbReference>
<evidence type="ECO:0000256" key="3">
    <source>
        <dbReference type="ARBA" id="ARBA00022741"/>
    </source>
</evidence>
<dbReference type="Proteomes" id="UP000011082">
    <property type="component" value="Unassembled WGS sequence"/>
</dbReference>
<dbReference type="InterPro" id="IPR003959">
    <property type="entry name" value="ATPase_AAA_core"/>
</dbReference>
<dbReference type="GeneID" id="19881502"/>
<dbReference type="GO" id="GO:0005524">
    <property type="term" value="F:ATP binding"/>
    <property type="evidence" value="ECO:0007669"/>
    <property type="project" value="UniProtKB-KW"/>
</dbReference>
<evidence type="ECO:0000256" key="1">
    <source>
        <dbReference type="ARBA" id="ARBA00006914"/>
    </source>
</evidence>
<evidence type="ECO:0000256" key="4">
    <source>
        <dbReference type="ARBA" id="ARBA00022840"/>
    </source>
</evidence>
<dbReference type="OrthoDB" id="27435at2759"/>
<dbReference type="VEuPathDB" id="MicrosporidiaDB:VICG_00788"/>
<dbReference type="PANTHER" id="PTHR23077">
    <property type="entry name" value="AAA-FAMILY ATPASE"/>
    <property type="match status" value="1"/>
</dbReference>
<dbReference type="EMBL" id="JH370134">
    <property type="protein sequence ID" value="ELA42145.1"/>
    <property type="molecule type" value="Genomic_DNA"/>
</dbReference>
<keyword evidence="8" id="KW-1185">Reference proteome</keyword>
<proteinExistence type="inferred from homology"/>
<feature type="domain" description="AAA+ ATPase" evidence="6">
    <location>
        <begin position="66"/>
        <end position="175"/>
    </location>
</feature>
<dbReference type="GO" id="GO:0016887">
    <property type="term" value="F:ATP hydrolysis activity"/>
    <property type="evidence" value="ECO:0007669"/>
    <property type="project" value="InterPro"/>
</dbReference>
<dbReference type="HOGENOM" id="CLU_000688_8_5_1"/>
<reference evidence="8" key="1">
    <citation type="submission" date="2011-05" db="EMBL/GenBank/DDBJ databases">
        <title>The genome sequence of Vittaforma corneae strain ATCC 50505.</title>
        <authorList>
            <consortium name="The Broad Institute Genome Sequencing Platform"/>
            <person name="Cuomo C."/>
            <person name="Didier E."/>
            <person name="Bowers L."/>
            <person name="Young S.K."/>
            <person name="Zeng Q."/>
            <person name="Gargeya S."/>
            <person name="Fitzgerald M."/>
            <person name="Haas B."/>
            <person name="Abouelleil A."/>
            <person name="Alvarado L."/>
            <person name="Arachchi H.M."/>
            <person name="Berlin A."/>
            <person name="Chapman S.B."/>
            <person name="Gearin G."/>
            <person name="Goldberg J."/>
            <person name="Griggs A."/>
            <person name="Gujja S."/>
            <person name="Hansen M."/>
            <person name="Heiman D."/>
            <person name="Howarth C."/>
            <person name="Larimer J."/>
            <person name="Lui A."/>
            <person name="MacDonald P.J.P."/>
            <person name="McCowen C."/>
            <person name="Montmayeur A."/>
            <person name="Murphy C."/>
            <person name="Neiman D."/>
            <person name="Pearson M."/>
            <person name="Priest M."/>
            <person name="Roberts A."/>
            <person name="Saif S."/>
            <person name="Shea T."/>
            <person name="Sisk P."/>
            <person name="Stolte C."/>
            <person name="Sykes S."/>
            <person name="Wortman J."/>
            <person name="Nusbaum C."/>
            <person name="Birren B."/>
        </authorList>
    </citation>
    <scope>NUCLEOTIDE SEQUENCE [LARGE SCALE GENOMIC DNA]</scope>
    <source>
        <strain evidence="8">ATCC 50505</strain>
    </source>
</reference>
<protein>
    <recommendedName>
        <fullName evidence="6">AAA+ ATPase domain-containing protein</fullName>
    </recommendedName>
</protein>
<dbReference type="InterPro" id="IPR041569">
    <property type="entry name" value="AAA_lid_3"/>
</dbReference>
<evidence type="ECO:0000256" key="5">
    <source>
        <dbReference type="RuleBase" id="RU003651"/>
    </source>
</evidence>
<feature type="domain" description="AAA+ ATPase" evidence="6">
    <location>
        <begin position="320"/>
        <end position="454"/>
    </location>
</feature>
<dbReference type="OMA" id="NMSHCNF"/>
<accession>L2GNT5</accession>
<dbReference type="RefSeq" id="XP_007604237.1">
    <property type="nucleotide sequence ID" value="XM_007604175.1"/>
</dbReference>
<dbReference type="InParanoid" id="L2GNT5"/>
<gene>
    <name evidence="7" type="ORF">VICG_00788</name>
</gene>